<organism evidence="1">
    <name type="scientific">Arundo donax</name>
    <name type="common">Giant reed</name>
    <name type="synonym">Donax arundinaceus</name>
    <dbReference type="NCBI Taxonomy" id="35708"/>
    <lineage>
        <taxon>Eukaryota</taxon>
        <taxon>Viridiplantae</taxon>
        <taxon>Streptophyta</taxon>
        <taxon>Embryophyta</taxon>
        <taxon>Tracheophyta</taxon>
        <taxon>Spermatophyta</taxon>
        <taxon>Magnoliopsida</taxon>
        <taxon>Liliopsida</taxon>
        <taxon>Poales</taxon>
        <taxon>Poaceae</taxon>
        <taxon>PACMAD clade</taxon>
        <taxon>Arundinoideae</taxon>
        <taxon>Arundineae</taxon>
        <taxon>Arundo</taxon>
    </lineage>
</organism>
<protein>
    <submittedName>
        <fullName evidence="1">Uncharacterized protein</fullName>
    </submittedName>
</protein>
<dbReference type="EMBL" id="GBRH01160347">
    <property type="protein sequence ID" value="JAE37549.1"/>
    <property type="molecule type" value="Transcribed_RNA"/>
</dbReference>
<proteinExistence type="predicted"/>
<reference evidence="1" key="2">
    <citation type="journal article" date="2015" name="Data Brief">
        <title>Shoot transcriptome of the giant reed, Arundo donax.</title>
        <authorList>
            <person name="Barrero R.A."/>
            <person name="Guerrero F.D."/>
            <person name="Moolhuijzen P."/>
            <person name="Goolsby J.A."/>
            <person name="Tidwell J."/>
            <person name="Bellgard S.E."/>
            <person name="Bellgard M.I."/>
        </authorList>
    </citation>
    <scope>NUCLEOTIDE SEQUENCE</scope>
    <source>
        <tissue evidence="1">Shoot tissue taken approximately 20 cm above the soil surface</tissue>
    </source>
</reference>
<evidence type="ECO:0000313" key="1">
    <source>
        <dbReference type="EMBL" id="JAE37549.1"/>
    </source>
</evidence>
<sequence>MLAAAAAA</sequence>
<name>A0A0A9HNY7_ARUDO</name>
<reference evidence="1" key="1">
    <citation type="submission" date="2014-09" db="EMBL/GenBank/DDBJ databases">
        <authorList>
            <person name="Magalhaes I.L.F."/>
            <person name="Oliveira U."/>
            <person name="Santos F.R."/>
            <person name="Vidigal T.H.D.A."/>
            <person name="Brescovit A.D."/>
            <person name="Santos A.J."/>
        </authorList>
    </citation>
    <scope>NUCLEOTIDE SEQUENCE</scope>
    <source>
        <tissue evidence="1">Shoot tissue taken approximately 20 cm above the soil surface</tissue>
    </source>
</reference>
<accession>A0A0A9HNY7</accession>